<dbReference type="Proteomes" id="UP001164746">
    <property type="component" value="Chromosome 11"/>
</dbReference>
<evidence type="ECO:0000313" key="2">
    <source>
        <dbReference type="Proteomes" id="UP001164746"/>
    </source>
</evidence>
<protein>
    <submittedName>
        <fullName evidence="1">Uncharacterized protein</fullName>
    </submittedName>
</protein>
<sequence length="95" mass="10832">MYHDRNPSLYQHGTQVNASCSKRVISGNPQKKSIIADHTQYRARTAHIIAEIENSNISRADHLKTNSYQNLPCTTHCLLNHKTLKFHSQIPTISH</sequence>
<keyword evidence="2" id="KW-1185">Reference proteome</keyword>
<evidence type="ECO:0000313" key="1">
    <source>
        <dbReference type="EMBL" id="WAR19652.1"/>
    </source>
</evidence>
<accession>A0ABY7FDK0</accession>
<dbReference type="EMBL" id="CP111022">
    <property type="protein sequence ID" value="WAR19652.1"/>
    <property type="molecule type" value="Genomic_DNA"/>
</dbReference>
<reference evidence="1" key="1">
    <citation type="submission" date="2022-11" db="EMBL/GenBank/DDBJ databases">
        <title>Centuries of genome instability and evolution in soft-shell clam transmissible cancer (bioRxiv).</title>
        <authorList>
            <person name="Hart S.F.M."/>
            <person name="Yonemitsu M.A."/>
            <person name="Giersch R.M."/>
            <person name="Beal B.F."/>
            <person name="Arriagada G."/>
            <person name="Davis B.W."/>
            <person name="Ostrander E.A."/>
            <person name="Goff S.P."/>
            <person name="Metzger M.J."/>
        </authorList>
    </citation>
    <scope>NUCLEOTIDE SEQUENCE</scope>
    <source>
        <strain evidence="1">MELC-2E11</strain>
        <tissue evidence="1">Siphon/mantle</tissue>
    </source>
</reference>
<organism evidence="1 2">
    <name type="scientific">Mya arenaria</name>
    <name type="common">Soft-shell clam</name>
    <dbReference type="NCBI Taxonomy" id="6604"/>
    <lineage>
        <taxon>Eukaryota</taxon>
        <taxon>Metazoa</taxon>
        <taxon>Spiralia</taxon>
        <taxon>Lophotrochozoa</taxon>
        <taxon>Mollusca</taxon>
        <taxon>Bivalvia</taxon>
        <taxon>Autobranchia</taxon>
        <taxon>Heteroconchia</taxon>
        <taxon>Euheterodonta</taxon>
        <taxon>Imparidentia</taxon>
        <taxon>Neoheterodontei</taxon>
        <taxon>Myida</taxon>
        <taxon>Myoidea</taxon>
        <taxon>Myidae</taxon>
        <taxon>Mya</taxon>
    </lineage>
</organism>
<gene>
    <name evidence="1" type="ORF">MAR_001490</name>
</gene>
<proteinExistence type="predicted"/>
<name>A0ABY7FDK0_MYAAR</name>